<comment type="caution">
    <text evidence="1">The sequence shown here is derived from an EMBL/GenBank/DDBJ whole genome shotgun (WGS) entry which is preliminary data.</text>
</comment>
<organism evidence="1 2">
    <name type="scientific">Mortierella alpina</name>
    <name type="common">Oleaginous fungus</name>
    <name type="synonym">Mortierella renispora</name>
    <dbReference type="NCBI Taxonomy" id="64518"/>
    <lineage>
        <taxon>Eukaryota</taxon>
        <taxon>Fungi</taxon>
        <taxon>Fungi incertae sedis</taxon>
        <taxon>Mucoromycota</taxon>
        <taxon>Mortierellomycotina</taxon>
        <taxon>Mortierellomycetes</taxon>
        <taxon>Mortierellales</taxon>
        <taxon>Mortierellaceae</taxon>
        <taxon>Mortierella</taxon>
    </lineage>
</organism>
<proteinExistence type="predicted"/>
<dbReference type="OrthoDB" id="2438464at2759"/>
<protein>
    <submittedName>
        <fullName evidence="1">Uncharacterized protein</fullName>
    </submittedName>
</protein>
<keyword evidence="2" id="KW-1185">Reference proteome</keyword>
<evidence type="ECO:0000313" key="1">
    <source>
        <dbReference type="EMBL" id="KAF9967429.1"/>
    </source>
</evidence>
<evidence type="ECO:0000313" key="2">
    <source>
        <dbReference type="Proteomes" id="UP000738359"/>
    </source>
</evidence>
<dbReference type="Proteomes" id="UP000738359">
    <property type="component" value="Unassembled WGS sequence"/>
</dbReference>
<sequence>MTTASVAIRSIRAPVQAIIRRQYSASAASASSTATSATISGHSTHKLAIASGVSTVVGADLTYAYFTFFRKTE</sequence>
<name>A0A9P6JDK3_MORAP</name>
<gene>
    <name evidence="1" type="ORF">BGZ70_009574</name>
</gene>
<reference evidence="1" key="1">
    <citation type="journal article" date="2020" name="Fungal Divers.">
        <title>Resolving the Mortierellaceae phylogeny through synthesis of multi-gene phylogenetics and phylogenomics.</title>
        <authorList>
            <person name="Vandepol N."/>
            <person name="Liber J."/>
            <person name="Desiro A."/>
            <person name="Na H."/>
            <person name="Kennedy M."/>
            <person name="Barry K."/>
            <person name="Grigoriev I.V."/>
            <person name="Miller A.N."/>
            <person name="O'Donnell K."/>
            <person name="Stajich J.E."/>
            <person name="Bonito G."/>
        </authorList>
    </citation>
    <scope>NUCLEOTIDE SEQUENCE</scope>
    <source>
        <strain evidence="1">CK1249</strain>
    </source>
</reference>
<accession>A0A9P6JDK3</accession>
<dbReference type="AlphaFoldDB" id="A0A9P6JDK3"/>
<dbReference type="EMBL" id="JAAAHY010000079">
    <property type="protein sequence ID" value="KAF9967429.1"/>
    <property type="molecule type" value="Genomic_DNA"/>
</dbReference>